<evidence type="ECO:0000313" key="3">
    <source>
        <dbReference type="EMBL" id="MEQ2427783.1"/>
    </source>
</evidence>
<dbReference type="InterPro" id="IPR009936">
    <property type="entry name" value="DUF1468"/>
</dbReference>
<organism evidence="3 4">
    <name type="scientific">Enterocloster hominis</name>
    <name type="common">ex Hitch et al. 2024</name>
    <dbReference type="NCBI Taxonomy" id="1917870"/>
    <lineage>
        <taxon>Bacteria</taxon>
        <taxon>Bacillati</taxon>
        <taxon>Bacillota</taxon>
        <taxon>Clostridia</taxon>
        <taxon>Lachnospirales</taxon>
        <taxon>Lachnospiraceae</taxon>
        <taxon>Enterocloster</taxon>
    </lineage>
</organism>
<dbReference type="EMBL" id="JBBMFM010000126">
    <property type="protein sequence ID" value="MEQ2427783.1"/>
    <property type="molecule type" value="Genomic_DNA"/>
</dbReference>
<protein>
    <submittedName>
        <fullName evidence="3">Tripartite tricarboxylate transporter TctB family protein</fullName>
    </submittedName>
</protein>
<dbReference type="Proteomes" id="UP001454086">
    <property type="component" value="Unassembled WGS sequence"/>
</dbReference>
<keyword evidence="1" id="KW-1133">Transmembrane helix</keyword>
<feature type="transmembrane region" description="Helical" evidence="1">
    <location>
        <begin position="5"/>
        <end position="23"/>
    </location>
</feature>
<feature type="transmembrane region" description="Helical" evidence="1">
    <location>
        <begin position="78"/>
        <end position="107"/>
    </location>
</feature>
<feature type="transmembrane region" description="Helical" evidence="1">
    <location>
        <begin position="119"/>
        <end position="141"/>
    </location>
</feature>
<evidence type="ECO:0000313" key="4">
    <source>
        <dbReference type="Proteomes" id="UP001454086"/>
    </source>
</evidence>
<reference evidence="3 4" key="1">
    <citation type="submission" date="2024-03" db="EMBL/GenBank/DDBJ databases">
        <title>Human intestinal bacterial collection.</title>
        <authorList>
            <person name="Pauvert C."/>
            <person name="Hitch T.C.A."/>
            <person name="Clavel T."/>
        </authorList>
    </citation>
    <scope>NUCLEOTIDE SEQUENCE [LARGE SCALE GENOMIC DNA]</scope>
    <source>
        <strain evidence="3 4">CLA-SR-H021</strain>
    </source>
</reference>
<gene>
    <name evidence="3" type="ORF">WMQ36_22720</name>
</gene>
<evidence type="ECO:0000259" key="2">
    <source>
        <dbReference type="Pfam" id="PF07331"/>
    </source>
</evidence>
<accession>A0ABV1DBN5</accession>
<name>A0ABV1DBN5_9FIRM</name>
<evidence type="ECO:0000256" key="1">
    <source>
        <dbReference type="SAM" id="Phobius"/>
    </source>
</evidence>
<dbReference type="RefSeq" id="WP_040382819.1">
    <property type="nucleotide sequence ID" value="NZ_JBBMFM010000126.1"/>
</dbReference>
<feature type="domain" description="DUF1468" evidence="2">
    <location>
        <begin position="4"/>
        <end position="144"/>
    </location>
</feature>
<comment type="caution">
    <text evidence="3">The sequence shown here is derived from an EMBL/GenBank/DDBJ whole genome shotgun (WGS) entry which is preliminary data.</text>
</comment>
<feature type="transmembrane region" description="Helical" evidence="1">
    <location>
        <begin position="35"/>
        <end position="57"/>
    </location>
</feature>
<dbReference type="Pfam" id="PF07331">
    <property type="entry name" value="TctB"/>
    <property type="match status" value="1"/>
</dbReference>
<sequence>MDLVLGIVSIILSVIVFVVSYNYDNYMYDVVGGGGFPKMLAVIIILCSIAVIGQYLMRKKQGQPEEKKEKQKGNDKAAILLVAGVLVYILALETVGYLICTILLVAFLLWIQKVRNPKVLLAGTCTICGFLYIIFVVVLNVKLPTGFLI</sequence>
<proteinExistence type="predicted"/>
<keyword evidence="1" id="KW-0812">Transmembrane</keyword>
<keyword evidence="1" id="KW-0472">Membrane</keyword>
<keyword evidence="4" id="KW-1185">Reference proteome</keyword>